<dbReference type="Pfam" id="PF02770">
    <property type="entry name" value="Acyl-CoA_dh_M"/>
    <property type="match status" value="1"/>
</dbReference>
<dbReference type="SUPFAM" id="SSF56645">
    <property type="entry name" value="Acyl-CoA dehydrogenase NM domain-like"/>
    <property type="match status" value="1"/>
</dbReference>
<dbReference type="PROSITE" id="PS00072">
    <property type="entry name" value="ACYL_COA_DH_1"/>
    <property type="match status" value="1"/>
</dbReference>
<dbReference type="EC" id="1.3.8.1" evidence="10"/>
<dbReference type="PANTHER" id="PTHR43884:SF22">
    <property type="entry name" value="BLR3437 PROTEIN"/>
    <property type="match status" value="1"/>
</dbReference>
<dbReference type="Pfam" id="PF00441">
    <property type="entry name" value="Acyl-CoA_dh_1"/>
    <property type="match status" value="1"/>
</dbReference>
<dbReference type="AlphaFoldDB" id="A0A916N235"/>
<dbReference type="FunFam" id="1.20.140.10:FF:000001">
    <property type="entry name" value="Acyl-CoA dehydrogenase"/>
    <property type="match status" value="1"/>
</dbReference>
<evidence type="ECO:0000256" key="3">
    <source>
        <dbReference type="ARBA" id="ARBA00022630"/>
    </source>
</evidence>
<dbReference type="InterPro" id="IPR009100">
    <property type="entry name" value="AcylCoA_DH/oxidase_NM_dom_sf"/>
</dbReference>
<gene>
    <name evidence="10" type="primary">bcd</name>
    <name evidence="10" type="ORF">GTOL_11271</name>
</gene>
<feature type="domain" description="Acyl-CoA dehydrogenase/oxidase N-terminal" evidence="9">
    <location>
        <begin position="43"/>
        <end position="124"/>
    </location>
</feature>
<keyword evidence="3 6" id="KW-0285">Flavoprotein</keyword>
<dbReference type="Proteomes" id="UP000742786">
    <property type="component" value="Unassembled WGS sequence"/>
</dbReference>
<dbReference type="FunFam" id="2.40.110.10:FF:000002">
    <property type="entry name" value="Acyl-CoA dehydrogenase fadE12"/>
    <property type="match status" value="1"/>
</dbReference>
<evidence type="ECO:0000313" key="10">
    <source>
        <dbReference type="EMBL" id="CAG4883389.1"/>
    </source>
</evidence>
<dbReference type="InterPro" id="IPR009075">
    <property type="entry name" value="AcylCo_DH/oxidase_C"/>
</dbReference>
<comment type="caution">
    <text evidence="10">The sequence shown here is derived from an EMBL/GenBank/DDBJ whole genome shotgun (WGS) entry which is preliminary data.</text>
</comment>
<dbReference type="Gene3D" id="2.40.110.10">
    <property type="entry name" value="Butyryl-CoA Dehydrogenase, subunit A, domain 2"/>
    <property type="match status" value="1"/>
</dbReference>
<evidence type="ECO:0000313" key="11">
    <source>
        <dbReference type="Proteomes" id="UP000742786"/>
    </source>
</evidence>
<evidence type="ECO:0000256" key="1">
    <source>
        <dbReference type="ARBA" id="ARBA00001974"/>
    </source>
</evidence>
<dbReference type="GO" id="GO:0016937">
    <property type="term" value="F:short-chain fatty acyl-CoA dehydrogenase activity"/>
    <property type="evidence" value="ECO:0007669"/>
    <property type="project" value="UniProtKB-EC"/>
</dbReference>
<reference evidence="10" key="1">
    <citation type="submission" date="2021-04" db="EMBL/GenBank/DDBJ databases">
        <authorList>
            <person name="Hornung B."/>
        </authorList>
    </citation>
    <scope>NUCLEOTIDE SEQUENCE</scope>
    <source>
        <strain evidence="10">G5G6</strain>
    </source>
</reference>
<dbReference type="GO" id="GO:0050660">
    <property type="term" value="F:flavin adenine dinucleotide binding"/>
    <property type="evidence" value="ECO:0007669"/>
    <property type="project" value="InterPro"/>
</dbReference>
<dbReference type="InterPro" id="IPR006091">
    <property type="entry name" value="Acyl-CoA_Oxase/DH_mid-dom"/>
</dbReference>
<dbReference type="EMBL" id="CAJQUM010000001">
    <property type="protein sequence ID" value="CAG4883389.1"/>
    <property type="molecule type" value="Genomic_DNA"/>
</dbReference>
<keyword evidence="5 6" id="KW-0560">Oxidoreductase</keyword>
<dbReference type="InterPro" id="IPR006089">
    <property type="entry name" value="Acyl-CoA_DH_CS"/>
</dbReference>
<name>A0A916N235_9PROT</name>
<evidence type="ECO:0000256" key="6">
    <source>
        <dbReference type="RuleBase" id="RU362125"/>
    </source>
</evidence>
<evidence type="ECO:0000259" key="8">
    <source>
        <dbReference type="Pfam" id="PF02770"/>
    </source>
</evidence>
<dbReference type="SUPFAM" id="SSF47203">
    <property type="entry name" value="Acyl-CoA dehydrogenase C-terminal domain-like"/>
    <property type="match status" value="1"/>
</dbReference>
<sequence>MSSKDYLAWPFFDDTHRKLARDLEIWAADLPAGDGHVDVAQTCRDLVARLGKAGWLRQCAAKAYGGARDTIDVRSLCIIRETLAHCSGLADFAFAMQGLGSGAISIGGSEEIKSKYLPRVCAGEAIAAFALTEPESGSDVGAMATTATRDGDHYILNGEKTWISNGGIADFYCVFARTGEAAGSRGISGFVVDADTPGLEIAEIIPVIAPHPLATLRFTNCRVPVENLLGIAGGGFKLAMQTLDIFRTSVAAAALGFARHAFDEALARATSRKMFGQTLADFQLTQAALADMATANDSSALLTYRAAWTRDCQGLAATREVAMAKMVSTENAQQVIDKAVQIFGGLGVKSGMPVELLYREIRALRIYEGATEVQKLIIGRQVVKNFLTDG</sequence>
<keyword evidence="11" id="KW-1185">Reference proteome</keyword>
<proteinExistence type="inferred from homology"/>
<dbReference type="InterPro" id="IPR036250">
    <property type="entry name" value="AcylCo_DH-like_C"/>
</dbReference>
<accession>A0A916N235</accession>
<organism evidence="10 11">
    <name type="scientific">Georgfuchsia toluolica</name>
    <dbReference type="NCBI Taxonomy" id="424218"/>
    <lineage>
        <taxon>Bacteria</taxon>
        <taxon>Pseudomonadati</taxon>
        <taxon>Pseudomonadota</taxon>
        <taxon>Betaproteobacteria</taxon>
        <taxon>Nitrosomonadales</taxon>
        <taxon>Sterolibacteriaceae</taxon>
        <taxon>Georgfuchsia</taxon>
    </lineage>
</organism>
<evidence type="ECO:0000256" key="4">
    <source>
        <dbReference type="ARBA" id="ARBA00022827"/>
    </source>
</evidence>
<dbReference type="Pfam" id="PF02771">
    <property type="entry name" value="Acyl-CoA_dh_N"/>
    <property type="match status" value="1"/>
</dbReference>
<evidence type="ECO:0000256" key="2">
    <source>
        <dbReference type="ARBA" id="ARBA00009347"/>
    </source>
</evidence>
<evidence type="ECO:0000256" key="5">
    <source>
        <dbReference type="ARBA" id="ARBA00023002"/>
    </source>
</evidence>
<comment type="similarity">
    <text evidence="2 6">Belongs to the acyl-CoA dehydrogenase family.</text>
</comment>
<feature type="domain" description="Acyl-CoA dehydrogenase/oxidase C-terminal" evidence="7">
    <location>
        <begin position="233"/>
        <end position="382"/>
    </location>
</feature>
<dbReference type="InterPro" id="IPR013786">
    <property type="entry name" value="AcylCoA_DH/ox_N"/>
</dbReference>
<dbReference type="RefSeq" id="WP_220635363.1">
    <property type="nucleotide sequence ID" value="NZ_CAJQUM010000001.1"/>
</dbReference>
<dbReference type="InterPro" id="IPR046373">
    <property type="entry name" value="Acyl-CoA_Oxase/DH_mid-dom_sf"/>
</dbReference>
<dbReference type="InterPro" id="IPR037069">
    <property type="entry name" value="AcylCoA_DH/ox_N_sf"/>
</dbReference>
<evidence type="ECO:0000259" key="9">
    <source>
        <dbReference type="Pfam" id="PF02771"/>
    </source>
</evidence>
<protein>
    <submittedName>
        <fullName evidence="10">Acyl-CoA dehydrogenase, short-chain specific</fullName>
        <ecNumber evidence="10">1.3.8.1</ecNumber>
    </submittedName>
</protein>
<dbReference type="Gene3D" id="1.20.140.10">
    <property type="entry name" value="Butyryl-CoA Dehydrogenase, subunit A, domain 3"/>
    <property type="match status" value="1"/>
</dbReference>
<feature type="domain" description="Acyl-CoA oxidase/dehydrogenase middle" evidence="8">
    <location>
        <begin position="128"/>
        <end position="221"/>
    </location>
</feature>
<dbReference type="PANTHER" id="PTHR43884">
    <property type="entry name" value="ACYL-COA DEHYDROGENASE"/>
    <property type="match status" value="1"/>
</dbReference>
<comment type="cofactor">
    <cofactor evidence="1 6">
        <name>FAD</name>
        <dbReference type="ChEBI" id="CHEBI:57692"/>
    </cofactor>
</comment>
<dbReference type="Gene3D" id="1.10.540.10">
    <property type="entry name" value="Acyl-CoA dehydrogenase/oxidase, N-terminal domain"/>
    <property type="match status" value="1"/>
</dbReference>
<evidence type="ECO:0000259" key="7">
    <source>
        <dbReference type="Pfam" id="PF00441"/>
    </source>
</evidence>
<keyword evidence="4 6" id="KW-0274">FAD</keyword>